<dbReference type="OrthoDB" id="9798164at2"/>
<keyword evidence="3" id="KW-1185">Reference proteome</keyword>
<sequence length="201" mass="22467">MNLQPKISARPVERRRHARVKLALLGRYMLEDRREFPCQTIDVSVGGLAVTAPVRGALGERVIAYFDSLGRIEGTIVRHIDFGFAMTANMPPAKREKLVNQLTWLVNRKTLGLPEDRRHERIIPNCLQTTLRFPDGTLAPAKIVDISVSGAAIACMARAPMGSMLHIGRRPARVVRMFEHGMALEFALPLSFDVFDENVVL</sequence>
<comment type="caution">
    <text evidence="2">The sequence shown here is derived from an EMBL/GenBank/DDBJ whole genome shotgun (WGS) entry which is preliminary data.</text>
</comment>
<feature type="domain" description="PilZ" evidence="1">
    <location>
        <begin position="13"/>
        <end position="102"/>
    </location>
</feature>
<protein>
    <submittedName>
        <fullName evidence="2">Pilus assembly protein PilZ</fullName>
    </submittedName>
</protein>
<dbReference type="EMBL" id="NHSJ01000123">
    <property type="protein sequence ID" value="PPQ27492.1"/>
    <property type="molecule type" value="Genomic_DNA"/>
</dbReference>
<dbReference type="GO" id="GO:0035438">
    <property type="term" value="F:cyclic-di-GMP binding"/>
    <property type="evidence" value="ECO:0007669"/>
    <property type="project" value="InterPro"/>
</dbReference>
<name>A0A2S6MYR1_9HYPH</name>
<dbReference type="AlphaFoldDB" id="A0A2S6MYR1"/>
<dbReference type="SUPFAM" id="SSF141371">
    <property type="entry name" value="PilZ domain-like"/>
    <property type="match status" value="2"/>
</dbReference>
<proteinExistence type="predicted"/>
<dbReference type="Pfam" id="PF07238">
    <property type="entry name" value="PilZ"/>
    <property type="match status" value="2"/>
</dbReference>
<organism evidence="2 3">
    <name type="scientific">Rhodoblastus sphagnicola</name>
    <dbReference type="NCBI Taxonomy" id="333368"/>
    <lineage>
        <taxon>Bacteria</taxon>
        <taxon>Pseudomonadati</taxon>
        <taxon>Pseudomonadota</taxon>
        <taxon>Alphaproteobacteria</taxon>
        <taxon>Hyphomicrobiales</taxon>
        <taxon>Rhodoblastaceae</taxon>
        <taxon>Rhodoblastus</taxon>
    </lineage>
</organism>
<dbReference type="InterPro" id="IPR009875">
    <property type="entry name" value="PilZ_domain"/>
</dbReference>
<dbReference type="Gene3D" id="2.40.10.220">
    <property type="entry name" value="predicted glycosyltransferase like domains"/>
    <property type="match status" value="1"/>
</dbReference>
<feature type="domain" description="PilZ" evidence="1">
    <location>
        <begin position="116"/>
        <end position="191"/>
    </location>
</feature>
<evidence type="ECO:0000313" key="3">
    <source>
        <dbReference type="Proteomes" id="UP000239089"/>
    </source>
</evidence>
<reference evidence="2 3" key="1">
    <citation type="journal article" date="2018" name="Arch. Microbiol.">
        <title>New insights into the metabolic potential of the phototrophic purple bacterium Rhodopila globiformis DSM 161(T) from its draft genome sequence and evidence for a vanadium-dependent nitrogenase.</title>
        <authorList>
            <person name="Imhoff J.F."/>
            <person name="Rahn T."/>
            <person name="Kunzel S."/>
            <person name="Neulinger S.C."/>
        </authorList>
    </citation>
    <scope>NUCLEOTIDE SEQUENCE [LARGE SCALE GENOMIC DNA]</scope>
    <source>
        <strain evidence="2 3">DSM 16996</strain>
    </source>
</reference>
<dbReference type="Proteomes" id="UP000239089">
    <property type="component" value="Unassembled WGS sequence"/>
</dbReference>
<gene>
    <name evidence="2" type="ORF">CCR94_19885</name>
</gene>
<evidence type="ECO:0000313" key="2">
    <source>
        <dbReference type="EMBL" id="PPQ27492.1"/>
    </source>
</evidence>
<dbReference type="RefSeq" id="WP_104509576.1">
    <property type="nucleotide sequence ID" value="NZ_JACIGC010000001.1"/>
</dbReference>
<evidence type="ECO:0000259" key="1">
    <source>
        <dbReference type="Pfam" id="PF07238"/>
    </source>
</evidence>
<accession>A0A2S6MYR1</accession>